<accession>A0A0A9FMC9</accession>
<proteinExistence type="predicted"/>
<organism evidence="2">
    <name type="scientific">Arundo donax</name>
    <name type="common">Giant reed</name>
    <name type="synonym">Donax arundinaceus</name>
    <dbReference type="NCBI Taxonomy" id="35708"/>
    <lineage>
        <taxon>Eukaryota</taxon>
        <taxon>Viridiplantae</taxon>
        <taxon>Streptophyta</taxon>
        <taxon>Embryophyta</taxon>
        <taxon>Tracheophyta</taxon>
        <taxon>Spermatophyta</taxon>
        <taxon>Magnoliopsida</taxon>
        <taxon>Liliopsida</taxon>
        <taxon>Poales</taxon>
        <taxon>Poaceae</taxon>
        <taxon>PACMAD clade</taxon>
        <taxon>Arundinoideae</taxon>
        <taxon>Arundineae</taxon>
        <taxon>Arundo</taxon>
    </lineage>
</organism>
<feature type="region of interest" description="Disordered" evidence="1">
    <location>
        <begin position="1"/>
        <end position="64"/>
    </location>
</feature>
<dbReference type="EMBL" id="GBRH01184384">
    <property type="protein sequence ID" value="JAE13512.1"/>
    <property type="molecule type" value="Transcribed_RNA"/>
</dbReference>
<dbReference type="AlphaFoldDB" id="A0A0A9FMC9"/>
<evidence type="ECO:0000256" key="1">
    <source>
        <dbReference type="SAM" id="MobiDB-lite"/>
    </source>
</evidence>
<evidence type="ECO:0000313" key="2">
    <source>
        <dbReference type="EMBL" id="JAE13512.1"/>
    </source>
</evidence>
<name>A0A0A9FMC9_ARUDO</name>
<protein>
    <submittedName>
        <fullName evidence="2">Uncharacterized protein</fullName>
    </submittedName>
</protein>
<reference evidence="2" key="1">
    <citation type="submission" date="2014-09" db="EMBL/GenBank/DDBJ databases">
        <authorList>
            <person name="Magalhaes I.L.F."/>
            <person name="Oliveira U."/>
            <person name="Santos F.R."/>
            <person name="Vidigal T.H.D.A."/>
            <person name="Brescovit A.D."/>
            <person name="Santos A.J."/>
        </authorList>
    </citation>
    <scope>NUCLEOTIDE SEQUENCE</scope>
    <source>
        <tissue evidence="2">Shoot tissue taken approximately 20 cm above the soil surface</tissue>
    </source>
</reference>
<feature type="compositionally biased region" description="Polar residues" evidence="1">
    <location>
        <begin position="8"/>
        <end position="20"/>
    </location>
</feature>
<reference evidence="2" key="2">
    <citation type="journal article" date="2015" name="Data Brief">
        <title>Shoot transcriptome of the giant reed, Arundo donax.</title>
        <authorList>
            <person name="Barrero R.A."/>
            <person name="Guerrero F.D."/>
            <person name="Moolhuijzen P."/>
            <person name="Goolsby J.A."/>
            <person name="Tidwell J."/>
            <person name="Bellgard S.E."/>
            <person name="Bellgard M.I."/>
        </authorList>
    </citation>
    <scope>NUCLEOTIDE SEQUENCE</scope>
    <source>
        <tissue evidence="2">Shoot tissue taken approximately 20 cm above the soil surface</tissue>
    </source>
</reference>
<sequence length="64" mass="7207">MTMEEQGYFTSLLNEGNNNLPFEDFSSPPEEQPSPILDGTPSARPNQKRSKNFNEKEDTMLVSA</sequence>
<feature type="compositionally biased region" description="Basic and acidic residues" evidence="1">
    <location>
        <begin position="52"/>
        <end position="64"/>
    </location>
</feature>